<organism evidence="4 5">
    <name type="scientific">Brevibacterium ammoniilyticum</name>
    <dbReference type="NCBI Taxonomy" id="1046555"/>
    <lineage>
        <taxon>Bacteria</taxon>
        <taxon>Bacillati</taxon>
        <taxon>Actinomycetota</taxon>
        <taxon>Actinomycetes</taxon>
        <taxon>Micrococcales</taxon>
        <taxon>Brevibacteriaceae</taxon>
        <taxon>Brevibacterium</taxon>
    </lineage>
</organism>
<dbReference type="InterPro" id="IPR007721">
    <property type="entry name" value="RbsD_FucU"/>
</dbReference>
<keyword evidence="5" id="KW-1185">Reference proteome</keyword>
<dbReference type="InterPro" id="IPR023750">
    <property type="entry name" value="RbsD-like_sf"/>
</dbReference>
<gene>
    <name evidence="4" type="ORF">KACC15558_01040</name>
</gene>
<dbReference type="Gene3D" id="3.40.1650.10">
    <property type="entry name" value="RbsD-like domain"/>
    <property type="match status" value="1"/>
</dbReference>
<comment type="caution">
    <text evidence="4">The sequence shown here is derived from an EMBL/GenBank/DDBJ whole genome shotgun (WGS) entry which is preliminary data.</text>
</comment>
<keyword evidence="2" id="KW-0413">Isomerase</keyword>
<reference evidence="4 5" key="1">
    <citation type="submission" date="2024-02" db="EMBL/GenBank/DDBJ databases">
        <title>Characterization of antibiotic resistant novel bacterial strains and their environmental applications.</title>
        <authorList>
            <person name="Manzoor S."/>
            <person name="Abbas S."/>
            <person name="Arshad M."/>
            <person name="Li W.J."/>
            <person name="Ahmed I."/>
        </authorList>
    </citation>
    <scope>NUCLEOTIDE SEQUENCE [LARGE SCALE GENOMIC DNA]</scope>
    <source>
        <strain evidence="4 5">KACC 15558</strain>
    </source>
</reference>
<evidence type="ECO:0000256" key="1">
    <source>
        <dbReference type="ARBA" id="ARBA00000223"/>
    </source>
</evidence>
<dbReference type="EMBL" id="BAABNP010000001">
    <property type="protein sequence ID" value="GAA5339064.1"/>
    <property type="molecule type" value="Genomic_DNA"/>
</dbReference>
<protein>
    <submittedName>
        <fullName evidence="4">RbsD/FucU family protein</fullName>
    </submittedName>
</protein>
<evidence type="ECO:0000313" key="5">
    <source>
        <dbReference type="Proteomes" id="UP001498935"/>
    </source>
</evidence>
<comment type="catalytic activity">
    <reaction evidence="1">
        <text>beta-D-ribopyranose = beta-D-ribofuranose</text>
        <dbReference type="Rhea" id="RHEA:25432"/>
        <dbReference type="ChEBI" id="CHEBI:27476"/>
        <dbReference type="ChEBI" id="CHEBI:47002"/>
        <dbReference type="EC" id="5.4.99.62"/>
    </reaction>
</comment>
<proteinExistence type="predicted"/>
<dbReference type="SUPFAM" id="SSF102546">
    <property type="entry name" value="RbsD-like"/>
    <property type="match status" value="1"/>
</dbReference>
<dbReference type="Pfam" id="PF05025">
    <property type="entry name" value="RbsD_FucU"/>
    <property type="match status" value="1"/>
</dbReference>
<accession>A0ABP9TYN4</accession>
<evidence type="ECO:0000313" key="4">
    <source>
        <dbReference type="EMBL" id="GAA5339064.1"/>
    </source>
</evidence>
<dbReference type="RefSeq" id="WP_342036832.1">
    <property type="nucleotide sequence ID" value="NZ_BAABBK010000001.1"/>
</dbReference>
<evidence type="ECO:0000256" key="2">
    <source>
        <dbReference type="ARBA" id="ARBA00023235"/>
    </source>
</evidence>
<dbReference type="PANTHER" id="PTHR31690">
    <property type="entry name" value="FUCOSE MUTAROTASE"/>
    <property type="match status" value="1"/>
</dbReference>
<sequence>MLTTPITHPELLAALARCGHGTKILLADGNYPHLTGVPAGTTRIALNVTPGLLTVNQILTPLAETVPIESCEFMLTAEAGTAPAVTGYAEALPDVPFTGHERFAFYDIARTRDVGLIIATGDQRQYANLLITVGVVVP</sequence>
<evidence type="ECO:0000256" key="3">
    <source>
        <dbReference type="ARBA" id="ARBA00036324"/>
    </source>
</evidence>
<dbReference type="Proteomes" id="UP001498935">
    <property type="component" value="Unassembled WGS sequence"/>
</dbReference>
<dbReference type="InterPro" id="IPR050443">
    <property type="entry name" value="RbsD/FucU_mutarotase"/>
</dbReference>
<comment type="catalytic activity">
    <reaction evidence="3">
        <text>alpha-L-fucose = beta-L-fucose</text>
        <dbReference type="Rhea" id="RHEA:25580"/>
        <dbReference type="ChEBI" id="CHEBI:42548"/>
        <dbReference type="ChEBI" id="CHEBI:42589"/>
        <dbReference type="EC" id="5.1.3.29"/>
    </reaction>
</comment>
<dbReference type="PANTHER" id="PTHR31690:SF4">
    <property type="entry name" value="FUCOSE MUTAROTASE"/>
    <property type="match status" value="1"/>
</dbReference>
<name>A0ABP9TYN4_9MICO</name>